<evidence type="ECO:0000313" key="9">
    <source>
        <dbReference type="Proteomes" id="UP001163046"/>
    </source>
</evidence>
<dbReference type="AlphaFoldDB" id="A0A9X0A5Q9"/>
<gene>
    <name evidence="8" type="primary">CLCN6_1</name>
    <name evidence="8" type="ORF">OS493_006514</name>
</gene>
<protein>
    <submittedName>
        <fullName evidence="8">Chloride transport protein 6</fullName>
    </submittedName>
</protein>
<keyword evidence="2" id="KW-0677">Repeat</keyword>
<evidence type="ECO:0000256" key="2">
    <source>
        <dbReference type="ARBA" id="ARBA00022737"/>
    </source>
</evidence>
<dbReference type="InterPro" id="IPR000644">
    <property type="entry name" value="CBS_dom"/>
</dbReference>
<dbReference type="SMART" id="SM00116">
    <property type="entry name" value="CBS"/>
    <property type="match status" value="1"/>
</dbReference>
<evidence type="ECO:0000259" key="7">
    <source>
        <dbReference type="PROSITE" id="PS51371"/>
    </source>
</evidence>
<dbReference type="GO" id="GO:0015108">
    <property type="term" value="F:chloride transmembrane transporter activity"/>
    <property type="evidence" value="ECO:0007669"/>
    <property type="project" value="TreeGrafter"/>
</dbReference>
<evidence type="ECO:0000256" key="3">
    <source>
        <dbReference type="ARBA" id="ARBA00023065"/>
    </source>
</evidence>
<name>A0A9X0A5Q9_9CNID</name>
<dbReference type="SUPFAM" id="SSF54631">
    <property type="entry name" value="CBS-domain pair"/>
    <property type="match status" value="2"/>
</dbReference>
<accession>A0A9X0A5Q9</accession>
<dbReference type="InterPro" id="IPR051280">
    <property type="entry name" value="Cl-channel/antiporter"/>
</dbReference>
<dbReference type="InterPro" id="IPR046342">
    <property type="entry name" value="CBS_dom_sf"/>
</dbReference>
<dbReference type="EMBL" id="MU825398">
    <property type="protein sequence ID" value="KAJ7393530.1"/>
    <property type="molecule type" value="Genomic_DNA"/>
</dbReference>
<reference evidence="8" key="1">
    <citation type="submission" date="2023-01" db="EMBL/GenBank/DDBJ databases">
        <title>Genome assembly of the deep-sea coral Lophelia pertusa.</title>
        <authorList>
            <person name="Herrera S."/>
            <person name="Cordes E."/>
        </authorList>
    </citation>
    <scope>NUCLEOTIDE SEQUENCE</scope>
    <source>
        <strain evidence="8">USNM1676648</strain>
        <tissue evidence="8">Polyp</tissue>
    </source>
</reference>
<dbReference type="PROSITE" id="PS51371">
    <property type="entry name" value="CBS"/>
    <property type="match status" value="1"/>
</dbReference>
<dbReference type="PANTHER" id="PTHR11689">
    <property type="entry name" value="CHLORIDE CHANNEL PROTEIN CLC FAMILY MEMBER"/>
    <property type="match status" value="1"/>
</dbReference>
<keyword evidence="3" id="KW-0406">Ion transport</keyword>
<dbReference type="OrthoDB" id="428525at2759"/>
<dbReference type="Pfam" id="PF00571">
    <property type="entry name" value="CBS"/>
    <property type="match status" value="1"/>
</dbReference>
<dbReference type="Gene3D" id="3.10.580.10">
    <property type="entry name" value="CBS-domain"/>
    <property type="match status" value="1"/>
</dbReference>
<keyword evidence="1" id="KW-0813">Transport</keyword>
<sequence length="346" mass="39722">MITLMVAKWSGDLFNEGLYDIHVKLKSVPLLEWTTPQEMYRLKASDIMESCLSYIYPHTRIHSIVGILKTTAHNAFPVVTVDKNNPQVTRENNYQDNLDSSNERFARTTTFSSLTSEQKLRRHLASGEESSLLHRIRTGSEHHPTSLRLNIKGRRLKSDQDLPFSSSAPMFSNLVNEDPAQDRVIVDDDDAHYSASVPGPSAVPVPPVTEEEEPQALMFHGIILRSQLVTLLKRRIFYSESAQKPNRPVLNFASMTEEYPRFPNIHDLHIEFEDQQKIMDVTPYMNPCPYMVFPWTPVPLVFNLFRTMGLRHLIVVNTKGQLVGMITRYNLTHEYMEHCLENLATN</sequence>
<feature type="domain" description="CBS" evidence="7">
    <location>
        <begin position="285"/>
        <end position="345"/>
    </location>
</feature>
<keyword evidence="5" id="KW-0868">Chloride</keyword>
<dbReference type="GO" id="GO:0005765">
    <property type="term" value="C:lysosomal membrane"/>
    <property type="evidence" value="ECO:0007669"/>
    <property type="project" value="TreeGrafter"/>
</dbReference>
<proteinExistence type="predicted"/>
<evidence type="ECO:0000256" key="4">
    <source>
        <dbReference type="ARBA" id="ARBA00023122"/>
    </source>
</evidence>
<evidence type="ECO:0000256" key="5">
    <source>
        <dbReference type="ARBA" id="ARBA00023214"/>
    </source>
</evidence>
<keyword evidence="9" id="KW-1185">Reference proteome</keyword>
<dbReference type="Proteomes" id="UP001163046">
    <property type="component" value="Unassembled WGS sequence"/>
</dbReference>
<evidence type="ECO:0000256" key="1">
    <source>
        <dbReference type="ARBA" id="ARBA00022448"/>
    </source>
</evidence>
<organism evidence="8 9">
    <name type="scientific">Desmophyllum pertusum</name>
    <dbReference type="NCBI Taxonomy" id="174260"/>
    <lineage>
        <taxon>Eukaryota</taxon>
        <taxon>Metazoa</taxon>
        <taxon>Cnidaria</taxon>
        <taxon>Anthozoa</taxon>
        <taxon>Hexacorallia</taxon>
        <taxon>Scleractinia</taxon>
        <taxon>Caryophylliina</taxon>
        <taxon>Caryophylliidae</taxon>
        <taxon>Desmophyllum</taxon>
    </lineage>
</organism>
<dbReference type="PANTHER" id="PTHR11689:SF158">
    <property type="entry name" value="H(+)_CL(-) EXCHANGE TRANSPORTER 6"/>
    <property type="match status" value="1"/>
</dbReference>
<keyword evidence="4 6" id="KW-0129">CBS domain</keyword>
<evidence type="ECO:0000313" key="8">
    <source>
        <dbReference type="EMBL" id="KAJ7393530.1"/>
    </source>
</evidence>
<comment type="caution">
    <text evidence="8">The sequence shown here is derived from an EMBL/GenBank/DDBJ whole genome shotgun (WGS) entry which is preliminary data.</text>
</comment>
<evidence type="ECO:0000256" key="6">
    <source>
        <dbReference type="PROSITE-ProRule" id="PRU00703"/>
    </source>
</evidence>